<sequence length="133" mass="13812">MRKLWQPVREFLPIAAILLLCLIVVPVAQANGNGNGNGSNGATTATVQQNTTPATTTTAASAETAKVAKAKPKAPATKPQNKSVLDTEVLDSPIGYFKKAFTSEEDEADATANNGAVMITVKALIATLLSTIM</sequence>
<accession>A0A923SJM9</accession>
<dbReference type="RefSeq" id="WP_187068080.1">
    <property type="nucleotide sequence ID" value="NZ_JACRVF010000004.1"/>
</dbReference>
<reference evidence="3" key="1">
    <citation type="submission" date="2020-08" db="EMBL/GenBank/DDBJ databases">
        <title>Pontibacter sp. SD6 16S ribosomal RNA gene Genome sequencing and assembly.</title>
        <authorList>
            <person name="Kang M."/>
        </authorList>
    </citation>
    <scope>NUCLEOTIDE SEQUENCE</scope>
    <source>
        <strain evidence="3">SD6</strain>
    </source>
</reference>
<name>A0A923SJM9_9BACT</name>
<comment type="caution">
    <text evidence="3">The sequence shown here is derived from an EMBL/GenBank/DDBJ whole genome shotgun (WGS) entry which is preliminary data.</text>
</comment>
<feature type="region of interest" description="Disordered" evidence="1">
    <location>
        <begin position="33"/>
        <end position="86"/>
    </location>
</feature>
<dbReference type="Proteomes" id="UP000603640">
    <property type="component" value="Unassembled WGS sequence"/>
</dbReference>
<protein>
    <submittedName>
        <fullName evidence="3">Uncharacterized protein</fullName>
    </submittedName>
</protein>
<evidence type="ECO:0000256" key="2">
    <source>
        <dbReference type="SAM" id="SignalP"/>
    </source>
</evidence>
<feature type="compositionally biased region" description="Low complexity" evidence="1">
    <location>
        <begin position="40"/>
        <end position="79"/>
    </location>
</feature>
<keyword evidence="2" id="KW-0732">Signal</keyword>
<proteinExistence type="predicted"/>
<dbReference type="EMBL" id="JACRVF010000004">
    <property type="protein sequence ID" value="MBC5994059.1"/>
    <property type="molecule type" value="Genomic_DNA"/>
</dbReference>
<organism evidence="3 4">
    <name type="scientific">Pontibacter cellulosilyticus</name>
    <dbReference type="NCBI Taxonomy" id="1720253"/>
    <lineage>
        <taxon>Bacteria</taxon>
        <taxon>Pseudomonadati</taxon>
        <taxon>Bacteroidota</taxon>
        <taxon>Cytophagia</taxon>
        <taxon>Cytophagales</taxon>
        <taxon>Hymenobacteraceae</taxon>
        <taxon>Pontibacter</taxon>
    </lineage>
</organism>
<dbReference type="AlphaFoldDB" id="A0A923SJM9"/>
<gene>
    <name evidence="3" type="ORF">H8S84_14525</name>
</gene>
<keyword evidence="4" id="KW-1185">Reference proteome</keyword>
<evidence type="ECO:0000256" key="1">
    <source>
        <dbReference type="SAM" id="MobiDB-lite"/>
    </source>
</evidence>
<evidence type="ECO:0000313" key="4">
    <source>
        <dbReference type="Proteomes" id="UP000603640"/>
    </source>
</evidence>
<evidence type="ECO:0000313" key="3">
    <source>
        <dbReference type="EMBL" id="MBC5994059.1"/>
    </source>
</evidence>
<feature type="signal peptide" evidence="2">
    <location>
        <begin position="1"/>
        <end position="30"/>
    </location>
</feature>
<feature type="chain" id="PRO_5037126901" evidence="2">
    <location>
        <begin position="31"/>
        <end position="133"/>
    </location>
</feature>